<dbReference type="GO" id="GO:0010506">
    <property type="term" value="P:regulation of autophagy"/>
    <property type="evidence" value="ECO:0007669"/>
    <property type="project" value="InterPro"/>
</dbReference>
<evidence type="ECO:0000256" key="1">
    <source>
        <dbReference type="SAM" id="MobiDB-lite"/>
    </source>
</evidence>
<reference evidence="3" key="1">
    <citation type="submission" date="2020-11" db="EMBL/GenBank/DDBJ databases">
        <authorList>
            <person name="Tran Van P."/>
        </authorList>
    </citation>
    <scope>NUCLEOTIDE SEQUENCE</scope>
</reference>
<dbReference type="GO" id="GO:0006914">
    <property type="term" value="P:autophagy"/>
    <property type="evidence" value="ECO:0007669"/>
    <property type="project" value="UniProtKB-ARBA"/>
</dbReference>
<feature type="compositionally biased region" description="Basic and acidic residues" evidence="1">
    <location>
        <begin position="621"/>
        <end position="635"/>
    </location>
</feature>
<proteinExistence type="predicted"/>
<dbReference type="GO" id="GO:0005524">
    <property type="term" value="F:ATP binding"/>
    <property type="evidence" value="ECO:0007669"/>
    <property type="project" value="InterPro"/>
</dbReference>
<name>A0A7R9PB75_TIMCA</name>
<dbReference type="Gene3D" id="1.10.510.10">
    <property type="entry name" value="Transferase(Phosphotransferase) domain 1"/>
    <property type="match status" value="2"/>
</dbReference>
<feature type="domain" description="Protein kinase" evidence="2">
    <location>
        <begin position="1"/>
        <end position="417"/>
    </location>
</feature>
<dbReference type="InterPro" id="IPR045269">
    <property type="entry name" value="Atg1-like"/>
</dbReference>
<dbReference type="EMBL" id="OE184202">
    <property type="protein sequence ID" value="CAD7576405.1"/>
    <property type="molecule type" value="Genomic_DNA"/>
</dbReference>
<dbReference type="InterPro" id="IPR000719">
    <property type="entry name" value="Prot_kinase_dom"/>
</dbReference>
<dbReference type="GO" id="GO:0004674">
    <property type="term" value="F:protein serine/threonine kinase activity"/>
    <property type="evidence" value="ECO:0007669"/>
    <property type="project" value="InterPro"/>
</dbReference>
<evidence type="ECO:0000313" key="3">
    <source>
        <dbReference type="EMBL" id="CAD7576405.1"/>
    </source>
</evidence>
<accession>A0A7R9PB75</accession>
<organism evidence="3">
    <name type="scientific">Timema californicum</name>
    <name type="common">California timema</name>
    <name type="synonym">Walking stick</name>
    <dbReference type="NCBI Taxonomy" id="61474"/>
    <lineage>
        <taxon>Eukaryota</taxon>
        <taxon>Metazoa</taxon>
        <taxon>Ecdysozoa</taxon>
        <taxon>Arthropoda</taxon>
        <taxon>Hexapoda</taxon>
        <taxon>Insecta</taxon>
        <taxon>Pterygota</taxon>
        <taxon>Neoptera</taxon>
        <taxon>Polyneoptera</taxon>
        <taxon>Phasmatodea</taxon>
        <taxon>Timematodea</taxon>
        <taxon>Timematoidea</taxon>
        <taxon>Timematidae</taxon>
        <taxon>Timema</taxon>
    </lineage>
</organism>
<protein>
    <submittedName>
        <fullName evidence="3">(California timema) hypothetical protein</fullName>
    </submittedName>
</protein>
<dbReference type="SUPFAM" id="SSF56112">
    <property type="entry name" value="Protein kinase-like (PK-like)"/>
    <property type="match status" value="2"/>
</dbReference>
<dbReference type="Pfam" id="PF00069">
    <property type="entry name" value="Pkinase"/>
    <property type="match status" value="2"/>
</dbReference>
<feature type="region of interest" description="Disordered" evidence="1">
    <location>
        <begin position="605"/>
        <end position="713"/>
    </location>
</feature>
<feature type="compositionally biased region" description="Low complexity" evidence="1">
    <location>
        <begin position="673"/>
        <end position="688"/>
    </location>
</feature>
<dbReference type="InterPro" id="IPR011009">
    <property type="entry name" value="Kinase-like_dom_sf"/>
</dbReference>
<feature type="compositionally biased region" description="Low complexity" evidence="1">
    <location>
        <begin position="701"/>
        <end position="713"/>
    </location>
</feature>
<dbReference type="PANTHER" id="PTHR24348">
    <property type="entry name" value="SERINE/THREONINE-PROTEIN KINASE UNC-51-RELATED"/>
    <property type="match status" value="1"/>
</dbReference>
<feature type="compositionally biased region" description="Low complexity" evidence="1">
    <location>
        <begin position="653"/>
        <end position="666"/>
    </location>
</feature>
<dbReference type="AlphaFoldDB" id="A0A7R9PB75"/>
<gene>
    <name evidence="3" type="ORF">TCMB3V08_LOCUS8975</name>
</gene>
<sequence length="713" mass="78933">MVLLTQRVLNQWDASRPRLARGSRYFRETDERYAVKVIRFSSTVTAERAVKEATVLRHVDHPCIIRMFDWKITKSHLFIILEYMHGGDLANVLKKCGVLPEGRTKFIFYQLGLAVQYLHERTIIHRDIKLAIELILKYLTLDLTSLGERCHSLPTSTSIFGNSSAATAGPHHLLYSVTQALPQPAPITFYNRWPTSASILCNSSAATAGPQQLLYSVTQALPQLAHNSFYIRSIVEGDTEGLYCLRWEEWSVSVDTRGCGGEREILRGCTVCDGRSGVLVWILVVAEERGRYRGAVLFVMGGVESNILLTDAEISDATVKLADFGVSKIEFFEAGSRTFVGTKNYMAPEILMNPGASYSNKVDIWSLGVLLHECLTGDRPNSIGENNWVVPDFTARMLSLDPEERMDIQEMLAQPWFETSPVSTLSVLTAQCPRLTLSLHIRSNTDAQPKALIGQESAPKPPPPLKDQHVQATAAQFATKTTSETRENCACSEPRGTTLKYFVHQKICEIYSPRNVPSGPMVIGSGYGPRGPGFDSRRVQIIWEADEALKERVQSSLSQHTQACSLDVPREPWRCGNNEFYFVSPQLSSTSVHRGYSGIREEEDFWNGPLETGHSQNPDEDGIHSESDDGDRNYTSEETDDESIGSQTSEDCSGSSSSNNSSSSSNDSDDSDGSMTSDSDSSSDDSGSYNLQDKEKDNVHSTTDSSSDSSCFL</sequence>
<dbReference type="GO" id="GO:0005737">
    <property type="term" value="C:cytoplasm"/>
    <property type="evidence" value="ECO:0007669"/>
    <property type="project" value="TreeGrafter"/>
</dbReference>
<dbReference type="PROSITE" id="PS50011">
    <property type="entry name" value="PROTEIN_KINASE_DOM"/>
    <property type="match status" value="1"/>
</dbReference>
<evidence type="ECO:0000259" key="2">
    <source>
        <dbReference type="PROSITE" id="PS50011"/>
    </source>
</evidence>